<dbReference type="FunFam" id="1.20.1270.60:FF:000005">
    <property type="entry name" value="Sphingolipid long chain base-responsive pil1"/>
    <property type="match status" value="1"/>
</dbReference>
<name>A0A8J2ICQ1_9PLEO</name>
<dbReference type="Pfam" id="PF13805">
    <property type="entry name" value="Pil1"/>
    <property type="match status" value="1"/>
</dbReference>
<feature type="compositionally biased region" description="Polar residues" evidence="3">
    <location>
        <begin position="1"/>
        <end position="19"/>
    </location>
</feature>
<proteinExistence type="predicted"/>
<feature type="coiled-coil region" evidence="2">
    <location>
        <begin position="167"/>
        <end position="194"/>
    </location>
</feature>
<dbReference type="InterPro" id="IPR028245">
    <property type="entry name" value="PIL1/LSP1"/>
</dbReference>
<feature type="region of interest" description="Disordered" evidence="3">
    <location>
        <begin position="1"/>
        <end position="33"/>
    </location>
</feature>
<evidence type="ECO:0000256" key="3">
    <source>
        <dbReference type="SAM" id="MobiDB-lite"/>
    </source>
</evidence>
<dbReference type="Proteomes" id="UP000676310">
    <property type="component" value="Unassembled WGS sequence"/>
</dbReference>
<dbReference type="GO" id="GO:0005886">
    <property type="term" value="C:plasma membrane"/>
    <property type="evidence" value="ECO:0007669"/>
    <property type="project" value="TreeGrafter"/>
</dbReference>
<evidence type="ECO:0000313" key="5">
    <source>
        <dbReference type="Proteomes" id="UP000676310"/>
    </source>
</evidence>
<dbReference type="GO" id="GO:0008289">
    <property type="term" value="F:lipid binding"/>
    <property type="evidence" value="ECO:0007669"/>
    <property type="project" value="TreeGrafter"/>
</dbReference>
<accession>A0A8J2ICQ1</accession>
<dbReference type="EMBL" id="CAJRGZ010000023">
    <property type="protein sequence ID" value="CAG5177986.1"/>
    <property type="molecule type" value="Genomic_DNA"/>
</dbReference>
<evidence type="ECO:0008006" key="6">
    <source>
        <dbReference type="Google" id="ProtNLM"/>
    </source>
</evidence>
<reference evidence="4" key="1">
    <citation type="submission" date="2021-05" db="EMBL/GenBank/DDBJ databases">
        <authorList>
            <person name="Stam R."/>
        </authorList>
    </citation>
    <scope>NUCLEOTIDE SEQUENCE</scope>
    <source>
        <strain evidence="4">CS162</strain>
    </source>
</reference>
<dbReference type="Gene3D" id="1.20.1270.60">
    <property type="entry name" value="Arfaptin homology (AH) domain/BAR domain"/>
    <property type="match status" value="1"/>
</dbReference>
<dbReference type="AlphaFoldDB" id="A0A8J2ICQ1"/>
<dbReference type="OrthoDB" id="5599269at2759"/>
<protein>
    <recommendedName>
        <fullName evidence="6">Meiotic expression up-regulated protein 14</fullName>
    </recommendedName>
</protein>
<feature type="compositionally biased region" description="Basic and acidic residues" evidence="3">
    <location>
        <begin position="325"/>
        <end position="338"/>
    </location>
</feature>
<dbReference type="RefSeq" id="XP_043172042.1">
    <property type="nucleotide sequence ID" value="XM_043316107.1"/>
</dbReference>
<gene>
    <name evidence="4" type="ORF">ALTATR162_LOCUS8477</name>
</gene>
<dbReference type="PANTHER" id="PTHR31962:SF1">
    <property type="entry name" value="SPHINGOLIPID LONG CHAIN BASE-RESPONSIVE PROTEIN PIL1"/>
    <property type="match status" value="1"/>
</dbReference>
<keyword evidence="1" id="KW-0597">Phosphoprotein</keyword>
<keyword evidence="5" id="KW-1185">Reference proteome</keyword>
<sequence length="338" mass="38121">MHRTYSMRQSRAPTASQIQSPPPPSSSTKSGRFFGKANIGHTFRHKSAGAFGPDLAKKLSQLVKMEKNVMRSMELVSRERMEVAQQLSIWGEACDDDVSDVTDKLGVLIYEIGELEDQYVDRYDQYRVTIKSIRNIEASVQPSRDRKQKITDQIAQLKYKEPNSPKIVVLEQELVRAEAESLVAEAQLSNITREKLKAAFTYQFDAMREHCEKLAIIAGYGKHLLELVDDTPVTPGETRQAYDGYEASKAIIQDCEDALTNWVSQNASRRRNQNRNMGEGVDLSGQDQALDRESGLWIPAAEHQGNGYDDREDLDDDINSTIASEHQRGREDERVVAA</sequence>
<organism evidence="4 5">
    <name type="scientific">Alternaria atra</name>
    <dbReference type="NCBI Taxonomy" id="119953"/>
    <lineage>
        <taxon>Eukaryota</taxon>
        <taxon>Fungi</taxon>
        <taxon>Dikarya</taxon>
        <taxon>Ascomycota</taxon>
        <taxon>Pezizomycotina</taxon>
        <taxon>Dothideomycetes</taxon>
        <taxon>Pleosporomycetidae</taxon>
        <taxon>Pleosporales</taxon>
        <taxon>Pleosporineae</taxon>
        <taxon>Pleosporaceae</taxon>
        <taxon>Alternaria</taxon>
        <taxon>Alternaria sect. Ulocladioides</taxon>
    </lineage>
</organism>
<keyword evidence="2" id="KW-0175">Coiled coil</keyword>
<comment type="caution">
    <text evidence="4">The sequence shown here is derived from an EMBL/GenBank/DDBJ whole genome shotgun (WGS) entry which is preliminary data.</text>
</comment>
<dbReference type="GO" id="GO:0036286">
    <property type="term" value="C:eisosome filament"/>
    <property type="evidence" value="ECO:0007669"/>
    <property type="project" value="TreeGrafter"/>
</dbReference>
<dbReference type="GeneID" id="67020591"/>
<evidence type="ECO:0000256" key="2">
    <source>
        <dbReference type="SAM" id="Coils"/>
    </source>
</evidence>
<dbReference type="InterPro" id="IPR027267">
    <property type="entry name" value="AH/BAR_dom_sf"/>
</dbReference>
<feature type="region of interest" description="Disordered" evidence="3">
    <location>
        <begin position="292"/>
        <end position="338"/>
    </location>
</feature>
<dbReference type="PANTHER" id="PTHR31962">
    <property type="entry name" value="SPHINGOLIPID LONG CHAIN BASE-RESPONSIVE PROTEIN PIL1"/>
    <property type="match status" value="1"/>
</dbReference>
<dbReference type="GO" id="GO:0070941">
    <property type="term" value="P:eisosome assembly"/>
    <property type="evidence" value="ECO:0007669"/>
    <property type="project" value="TreeGrafter"/>
</dbReference>
<evidence type="ECO:0000256" key="1">
    <source>
        <dbReference type="ARBA" id="ARBA00022553"/>
    </source>
</evidence>
<dbReference type="GO" id="GO:0006897">
    <property type="term" value="P:endocytosis"/>
    <property type="evidence" value="ECO:0007669"/>
    <property type="project" value="TreeGrafter"/>
</dbReference>
<evidence type="ECO:0000313" key="4">
    <source>
        <dbReference type="EMBL" id="CAG5177986.1"/>
    </source>
</evidence>